<dbReference type="PANTHER" id="PTHR43726:SF1">
    <property type="entry name" value="BIOTIN SYNTHASE"/>
    <property type="match status" value="1"/>
</dbReference>
<dbReference type="GO" id="GO:0016740">
    <property type="term" value="F:transferase activity"/>
    <property type="evidence" value="ECO:0007669"/>
    <property type="project" value="TreeGrafter"/>
</dbReference>
<sequence>MIVVIGPILRRAAAGRTPSRREILLMLRAEDEEYRSLLEVAGRICRQKKGEEPSLRFLVDLEVSDPQRIREDVVHAWRTGCASVLLCASSGYDAVDEVAALIRDIAEETDMQVILGLGERSYEVYALWRHAGAVEYLLPHDSCNPDLFSQLHPGHSPAVRLTRGLWLKGLGYRVTGGICVGIDGETDEDLADDLEVLRNAGLTGVMVRSAGGAGDLLRVLAITRLCLPDADLWVATDDPVLQARALGCGANILVTAHPAGSDHEVPRALSHGISG</sequence>
<evidence type="ECO:0000313" key="1">
    <source>
        <dbReference type="EMBL" id="BAD39237.1"/>
    </source>
</evidence>
<dbReference type="RefSeq" id="WP_011194387.1">
    <property type="nucleotide sequence ID" value="NC_006177.1"/>
</dbReference>
<dbReference type="SUPFAM" id="SSF102114">
    <property type="entry name" value="Radical SAM enzymes"/>
    <property type="match status" value="1"/>
</dbReference>
<gene>
    <name evidence="1" type="ordered locus">STH252</name>
</gene>
<dbReference type="InterPro" id="IPR034422">
    <property type="entry name" value="HydE/PylB-like"/>
</dbReference>
<accession>Q67SV6</accession>
<dbReference type="STRING" id="292459.STH252"/>
<dbReference type="EMBL" id="AP006840">
    <property type="protein sequence ID" value="BAD39237.1"/>
    <property type="molecule type" value="Genomic_DNA"/>
</dbReference>
<reference evidence="1 2" key="1">
    <citation type="journal article" date="2004" name="Nucleic Acids Res.">
        <title>Genome sequence of Symbiobacterium thermophilum, an uncultivable bacterium that depends on microbial commensalism.</title>
        <authorList>
            <person name="Ueda K."/>
            <person name="Yamashita A."/>
            <person name="Ishikawa J."/>
            <person name="Shimada M."/>
            <person name="Watsuji T."/>
            <person name="Morimura K."/>
            <person name="Ikeda H."/>
            <person name="Hattori M."/>
            <person name="Beppu T."/>
        </authorList>
    </citation>
    <scope>NUCLEOTIDE SEQUENCE [LARGE SCALE GENOMIC DNA]</scope>
    <source>
        <strain evidence="2">T / IAM 14863</strain>
    </source>
</reference>
<dbReference type="Proteomes" id="UP000000417">
    <property type="component" value="Chromosome"/>
</dbReference>
<dbReference type="PANTHER" id="PTHR43726">
    <property type="entry name" value="3-METHYLORNITHINE SYNTHASE"/>
    <property type="match status" value="1"/>
</dbReference>
<name>Q67SV6_SYMTH</name>
<protein>
    <submittedName>
        <fullName evidence="1">Putative biotin synthetase</fullName>
    </submittedName>
</protein>
<dbReference type="AlphaFoldDB" id="Q67SV6"/>
<dbReference type="HOGENOM" id="CLU_1011662_0_0_9"/>
<dbReference type="KEGG" id="sth:STH252"/>
<dbReference type="InterPro" id="IPR058240">
    <property type="entry name" value="rSAM_sf"/>
</dbReference>
<dbReference type="OrthoDB" id="9775764at2"/>
<keyword evidence="2" id="KW-1185">Reference proteome</keyword>
<evidence type="ECO:0000313" key="2">
    <source>
        <dbReference type="Proteomes" id="UP000000417"/>
    </source>
</evidence>
<dbReference type="eggNOG" id="COG0502">
    <property type="taxonomic scope" value="Bacteria"/>
</dbReference>
<dbReference type="InterPro" id="IPR013785">
    <property type="entry name" value="Aldolase_TIM"/>
</dbReference>
<proteinExistence type="predicted"/>
<organism evidence="1 2">
    <name type="scientific">Symbiobacterium thermophilum (strain DSM 24528 / JCM 14929 / IAM 14863 / T)</name>
    <dbReference type="NCBI Taxonomy" id="292459"/>
    <lineage>
        <taxon>Bacteria</taxon>
        <taxon>Bacillati</taxon>
        <taxon>Bacillota</taxon>
        <taxon>Clostridia</taxon>
        <taxon>Eubacteriales</taxon>
        <taxon>Symbiobacteriaceae</taxon>
        <taxon>Symbiobacterium</taxon>
    </lineage>
</organism>
<dbReference type="Gene3D" id="3.20.20.70">
    <property type="entry name" value="Aldolase class I"/>
    <property type="match status" value="1"/>
</dbReference>